<keyword evidence="2" id="KW-0479">Metal-binding</keyword>
<proteinExistence type="predicted"/>
<evidence type="ECO:0000256" key="4">
    <source>
        <dbReference type="ARBA" id="ARBA00023136"/>
    </source>
</evidence>
<keyword evidence="4 6" id="KW-0472">Membrane</keyword>
<dbReference type="Proteomes" id="UP001497623">
    <property type="component" value="Unassembled WGS sequence"/>
</dbReference>
<evidence type="ECO:0000313" key="8">
    <source>
        <dbReference type="Proteomes" id="UP001497623"/>
    </source>
</evidence>
<keyword evidence="3" id="KW-0378">Hydrolase</keyword>
<comment type="cofactor">
    <cofactor evidence="1">
        <name>Mn(2+)</name>
        <dbReference type="ChEBI" id="CHEBI:29035"/>
    </cofactor>
</comment>
<evidence type="ECO:0000256" key="3">
    <source>
        <dbReference type="ARBA" id="ARBA00022801"/>
    </source>
</evidence>
<dbReference type="GO" id="GO:0006506">
    <property type="term" value="P:GPI anchor biosynthetic process"/>
    <property type="evidence" value="ECO:0007669"/>
    <property type="project" value="InterPro"/>
</dbReference>
<dbReference type="GO" id="GO:0016787">
    <property type="term" value="F:hydrolase activity"/>
    <property type="evidence" value="ECO:0007669"/>
    <property type="project" value="UniProtKB-KW"/>
</dbReference>
<evidence type="ECO:0000256" key="5">
    <source>
        <dbReference type="ARBA" id="ARBA00023211"/>
    </source>
</evidence>
<evidence type="ECO:0000256" key="6">
    <source>
        <dbReference type="SAM" id="Phobius"/>
    </source>
</evidence>
<dbReference type="EMBL" id="CAXKWB010032021">
    <property type="protein sequence ID" value="CAL4140717.1"/>
    <property type="molecule type" value="Genomic_DNA"/>
</dbReference>
<dbReference type="AlphaFoldDB" id="A0AAV2RUZ8"/>
<feature type="non-terminal residue" evidence="7">
    <location>
        <position position="386"/>
    </location>
</feature>
<reference evidence="7 8" key="1">
    <citation type="submission" date="2024-05" db="EMBL/GenBank/DDBJ databases">
        <authorList>
            <person name="Wallberg A."/>
        </authorList>
    </citation>
    <scope>NUCLEOTIDE SEQUENCE [LARGE SCALE GENOMIC DNA]</scope>
</reference>
<dbReference type="PANTHER" id="PTHR13315:SF0">
    <property type="entry name" value="METALLOPHOSPHOESTERASE 1"/>
    <property type="match status" value="1"/>
</dbReference>
<keyword evidence="6" id="KW-0812">Transmembrane</keyword>
<keyword evidence="5" id="KW-0464">Manganese</keyword>
<dbReference type="GO" id="GO:0016020">
    <property type="term" value="C:membrane"/>
    <property type="evidence" value="ECO:0007669"/>
    <property type="project" value="GOC"/>
</dbReference>
<dbReference type="PANTHER" id="PTHR13315">
    <property type="entry name" value="METALLO PHOSPHOESTERASE RELATED"/>
    <property type="match status" value="1"/>
</dbReference>
<name>A0AAV2RUZ8_MEGNR</name>
<keyword evidence="8" id="KW-1185">Reference proteome</keyword>
<feature type="transmembrane region" description="Helical" evidence="6">
    <location>
        <begin position="351"/>
        <end position="368"/>
    </location>
</feature>
<evidence type="ECO:0000313" key="7">
    <source>
        <dbReference type="EMBL" id="CAL4140717.1"/>
    </source>
</evidence>
<dbReference type="SUPFAM" id="SSF56300">
    <property type="entry name" value="Metallo-dependent phosphatases"/>
    <property type="match status" value="1"/>
</dbReference>
<dbReference type="GO" id="GO:0046872">
    <property type="term" value="F:metal ion binding"/>
    <property type="evidence" value="ECO:0007669"/>
    <property type="project" value="UniProtKB-KW"/>
</dbReference>
<keyword evidence="6" id="KW-1133">Transmembrane helix</keyword>
<gene>
    <name evidence="7" type="ORF">MNOR_LOCUS28665</name>
</gene>
<evidence type="ECO:0000256" key="2">
    <source>
        <dbReference type="ARBA" id="ARBA00022723"/>
    </source>
</evidence>
<sequence length="386" mass="44449">MSKSVSILKMLKFTFPSNILKSLYHFLIYPYYTYCNLIHKNIIFLYCIWNILVDTYKSCYESNEALRLPGTLLEDINITATRIQNISNKALNDWCRIFSGFQIDTTLIIFYSFFDLFQGHSIYCFEEKINAFRASYNPVRCFPITLLIVSPSKAGGLKPCTLSKLFLAFTAQLMAVSQDILEFSLILLSTISIHDFARLLCKSLAKSLKLAPQNIENEGGVICTELKDPNLRTHNHVFSKSPLSEGVGVECHSPQDVPTHVMTFHKKAVCLLLRYNDDLLQDLNPRLALSGHTHHGCHVKHRITEDLPNTMHEYTIPSFSWRNKKSPTFTMLTLAPNNYAVYKCHMPQENTVYAMYMIAFILLILWIIRKRLQVGGFVYKNIRYVD</sequence>
<protein>
    <submittedName>
        <fullName evidence="7">Uncharacterized protein</fullName>
    </submittedName>
</protein>
<dbReference type="InterPro" id="IPR029052">
    <property type="entry name" value="Metallo-depent_PP-like"/>
</dbReference>
<organism evidence="7 8">
    <name type="scientific">Meganyctiphanes norvegica</name>
    <name type="common">Northern krill</name>
    <name type="synonym">Thysanopoda norvegica</name>
    <dbReference type="NCBI Taxonomy" id="48144"/>
    <lineage>
        <taxon>Eukaryota</taxon>
        <taxon>Metazoa</taxon>
        <taxon>Ecdysozoa</taxon>
        <taxon>Arthropoda</taxon>
        <taxon>Crustacea</taxon>
        <taxon>Multicrustacea</taxon>
        <taxon>Malacostraca</taxon>
        <taxon>Eumalacostraca</taxon>
        <taxon>Eucarida</taxon>
        <taxon>Euphausiacea</taxon>
        <taxon>Euphausiidae</taxon>
        <taxon>Meganyctiphanes</taxon>
    </lineage>
</organism>
<comment type="caution">
    <text evidence="7">The sequence shown here is derived from an EMBL/GenBank/DDBJ whole genome shotgun (WGS) entry which is preliminary data.</text>
</comment>
<dbReference type="InterPro" id="IPR033308">
    <property type="entry name" value="PGAP5/Cdc1/Ted1"/>
</dbReference>
<accession>A0AAV2RUZ8</accession>
<evidence type="ECO:0000256" key="1">
    <source>
        <dbReference type="ARBA" id="ARBA00001936"/>
    </source>
</evidence>